<gene>
    <name evidence="2" type="ORF">JOE68_005653</name>
</gene>
<feature type="region of interest" description="Disordered" evidence="1">
    <location>
        <begin position="67"/>
        <end position="89"/>
    </location>
</feature>
<protein>
    <submittedName>
        <fullName evidence="2">Uncharacterized protein</fullName>
    </submittedName>
</protein>
<evidence type="ECO:0000313" key="3">
    <source>
        <dbReference type="Proteomes" id="UP001195724"/>
    </source>
</evidence>
<accession>A0ABS2SEU7</accession>
<dbReference type="Proteomes" id="UP001195724">
    <property type="component" value="Unassembled WGS sequence"/>
</dbReference>
<feature type="compositionally biased region" description="Basic and acidic residues" evidence="1">
    <location>
        <begin position="23"/>
        <end position="35"/>
    </location>
</feature>
<name>A0ABS2SEU7_9PSEU</name>
<evidence type="ECO:0000313" key="2">
    <source>
        <dbReference type="EMBL" id="MBM7814788.1"/>
    </source>
</evidence>
<feature type="region of interest" description="Disordered" evidence="1">
    <location>
        <begin position="1"/>
        <end position="35"/>
    </location>
</feature>
<sequence length="89" mass="9416">MRTAVDRAPVARRSAGPPRSGRTRPDVAVERVRPSTSDIRRIPEAPAATSPHVTRVRTAHEPLRVLPRAAAVPDDRAGRGRATGGPGLG</sequence>
<reference evidence="2 3" key="1">
    <citation type="submission" date="2021-01" db="EMBL/GenBank/DDBJ databases">
        <title>Sequencing the genomes of 1000 actinobacteria strains.</title>
        <authorList>
            <person name="Klenk H.-P."/>
        </authorList>
    </citation>
    <scope>NUCLEOTIDE SEQUENCE [LARGE SCALE GENOMIC DNA]</scope>
    <source>
        <strain evidence="2 3">DSM 44581</strain>
    </source>
</reference>
<organism evidence="2 3">
    <name type="scientific">Saccharothrix algeriensis</name>
    <dbReference type="NCBI Taxonomy" id="173560"/>
    <lineage>
        <taxon>Bacteria</taxon>
        <taxon>Bacillati</taxon>
        <taxon>Actinomycetota</taxon>
        <taxon>Actinomycetes</taxon>
        <taxon>Pseudonocardiales</taxon>
        <taxon>Pseudonocardiaceae</taxon>
        <taxon>Saccharothrix</taxon>
    </lineage>
</organism>
<keyword evidence="3" id="KW-1185">Reference proteome</keyword>
<comment type="caution">
    <text evidence="2">The sequence shown here is derived from an EMBL/GenBank/DDBJ whole genome shotgun (WGS) entry which is preliminary data.</text>
</comment>
<dbReference type="EMBL" id="JAFBCL010000001">
    <property type="protein sequence ID" value="MBM7814788.1"/>
    <property type="molecule type" value="Genomic_DNA"/>
</dbReference>
<evidence type="ECO:0000256" key="1">
    <source>
        <dbReference type="SAM" id="MobiDB-lite"/>
    </source>
</evidence>
<proteinExistence type="predicted"/>